<dbReference type="Proteomes" id="UP000011014">
    <property type="component" value="Unassembled WGS sequence"/>
</dbReference>
<dbReference type="AlphaFoldDB" id="E4YTZ6"/>
<proteinExistence type="predicted"/>
<feature type="region of interest" description="Disordered" evidence="1">
    <location>
        <begin position="1"/>
        <end position="73"/>
    </location>
</feature>
<feature type="compositionally biased region" description="Basic residues" evidence="1">
    <location>
        <begin position="218"/>
        <end position="227"/>
    </location>
</feature>
<evidence type="ECO:0000256" key="1">
    <source>
        <dbReference type="SAM" id="MobiDB-lite"/>
    </source>
</evidence>
<dbReference type="EMBL" id="FN655367">
    <property type="protein sequence ID" value="CBY38935.1"/>
    <property type="molecule type" value="Genomic_DNA"/>
</dbReference>
<organism evidence="2">
    <name type="scientific">Oikopleura dioica</name>
    <name type="common">Tunicate</name>
    <dbReference type="NCBI Taxonomy" id="34765"/>
    <lineage>
        <taxon>Eukaryota</taxon>
        <taxon>Metazoa</taxon>
        <taxon>Chordata</taxon>
        <taxon>Tunicata</taxon>
        <taxon>Appendicularia</taxon>
        <taxon>Copelata</taxon>
        <taxon>Oikopleuridae</taxon>
        <taxon>Oikopleura</taxon>
    </lineage>
</organism>
<feature type="compositionally biased region" description="Basic and acidic residues" evidence="1">
    <location>
        <begin position="1"/>
        <end position="23"/>
    </location>
</feature>
<gene>
    <name evidence="2" type="ORF">GSOID_T00019469001</name>
</gene>
<protein>
    <submittedName>
        <fullName evidence="2">Uncharacterized protein</fullName>
    </submittedName>
</protein>
<feature type="compositionally biased region" description="Basic residues" evidence="1">
    <location>
        <begin position="48"/>
        <end position="61"/>
    </location>
</feature>
<feature type="compositionally biased region" description="Polar residues" evidence="1">
    <location>
        <begin position="154"/>
        <end position="164"/>
    </location>
</feature>
<evidence type="ECO:0000313" key="2">
    <source>
        <dbReference type="EMBL" id="CBY38935.1"/>
    </source>
</evidence>
<accession>E4YTZ6</accession>
<feature type="compositionally biased region" description="Basic and acidic residues" evidence="1">
    <location>
        <begin position="35"/>
        <end position="47"/>
    </location>
</feature>
<feature type="region of interest" description="Disordered" evidence="1">
    <location>
        <begin position="141"/>
        <end position="227"/>
    </location>
</feature>
<sequence length="227" mass="25910">MSKERVEPLDNSPRRDRNGDRRMNQIRVAEEDCFDINRPRRGNERNHRSYSRGRGGSRRGRSNGWRPRSAGGAYHFHRMNTRMQPERNNRGNTANPWLAATAASGSRRNTRHFSGQEYIPRMTGLSPPALLSERARTSPPLRFTSQDPPALTEISHSAALSQRRSPGEEIRVDRRNGSISERSSEEGKMHAEMPNEPEAHITDANYDDEPLDNVIRSRATKRKATDE</sequence>
<feature type="compositionally biased region" description="Basic and acidic residues" evidence="1">
    <location>
        <begin position="165"/>
        <end position="201"/>
    </location>
</feature>
<reference evidence="2" key="1">
    <citation type="journal article" date="2010" name="Science">
        <title>Plasticity of animal genome architecture unmasked by rapid evolution of a pelagic tunicate.</title>
        <authorList>
            <person name="Denoeud F."/>
            <person name="Henriet S."/>
            <person name="Mungpakdee S."/>
            <person name="Aury J.M."/>
            <person name="Da Silva C."/>
            <person name="Brinkmann H."/>
            <person name="Mikhaleva J."/>
            <person name="Olsen L.C."/>
            <person name="Jubin C."/>
            <person name="Canestro C."/>
            <person name="Bouquet J.M."/>
            <person name="Danks G."/>
            <person name="Poulain J."/>
            <person name="Campsteijn C."/>
            <person name="Adamski M."/>
            <person name="Cross I."/>
            <person name="Yadetie F."/>
            <person name="Muffato M."/>
            <person name="Louis A."/>
            <person name="Butcher S."/>
            <person name="Tsagkogeorga G."/>
            <person name="Konrad A."/>
            <person name="Singh S."/>
            <person name="Jensen M.F."/>
            <person name="Cong E.H."/>
            <person name="Eikeseth-Otteraa H."/>
            <person name="Noel B."/>
            <person name="Anthouard V."/>
            <person name="Porcel B.M."/>
            <person name="Kachouri-Lafond R."/>
            <person name="Nishino A."/>
            <person name="Ugolini M."/>
            <person name="Chourrout P."/>
            <person name="Nishida H."/>
            <person name="Aasland R."/>
            <person name="Huzurbazar S."/>
            <person name="Westhof E."/>
            <person name="Delsuc F."/>
            <person name="Lehrach H."/>
            <person name="Reinhardt R."/>
            <person name="Weissenbach J."/>
            <person name="Roy S.W."/>
            <person name="Artiguenave F."/>
            <person name="Postlethwait J.H."/>
            <person name="Manak J.R."/>
            <person name="Thompson E.M."/>
            <person name="Jaillon O."/>
            <person name="Du Pasquier L."/>
            <person name="Boudinot P."/>
            <person name="Liberles D.A."/>
            <person name="Volff J.N."/>
            <person name="Philippe H."/>
            <person name="Lenhard B."/>
            <person name="Roest Crollius H."/>
            <person name="Wincker P."/>
            <person name="Chourrout D."/>
        </authorList>
    </citation>
    <scope>NUCLEOTIDE SEQUENCE [LARGE SCALE GENOMIC DNA]</scope>
</reference>
<name>E4YTZ6_OIKDI</name>